<organism evidence="1 2">
    <name type="scientific">Posidoniimonas polymericola</name>
    <dbReference type="NCBI Taxonomy" id="2528002"/>
    <lineage>
        <taxon>Bacteria</taxon>
        <taxon>Pseudomonadati</taxon>
        <taxon>Planctomycetota</taxon>
        <taxon>Planctomycetia</taxon>
        <taxon>Pirellulales</taxon>
        <taxon>Lacipirellulaceae</taxon>
        <taxon>Posidoniimonas</taxon>
    </lineage>
</organism>
<gene>
    <name evidence="1" type="ORF">Pla123a_43290</name>
</gene>
<evidence type="ECO:0000313" key="2">
    <source>
        <dbReference type="Proteomes" id="UP000318478"/>
    </source>
</evidence>
<reference evidence="1 2" key="1">
    <citation type="submission" date="2019-02" db="EMBL/GenBank/DDBJ databases">
        <title>Deep-cultivation of Planctomycetes and their phenomic and genomic characterization uncovers novel biology.</title>
        <authorList>
            <person name="Wiegand S."/>
            <person name="Jogler M."/>
            <person name="Boedeker C."/>
            <person name="Pinto D."/>
            <person name="Vollmers J."/>
            <person name="Rivas-Marin E."/>
            <person name="Kohn T."/>
            <person name="Peeters S.H."/>
            <person name="Heuer A."/>
            <person name="Rast P."/>
            <person name="Oberbeckmann S."/>
            <person name="Bunk B."/>
            <person name="Jeske O."/>
            <person name="Meyerdierks A."/>
            <person name="Storesund J.E."/>
            <person name="Kallscheuer N."/>
            <person name="Luecker S."/>
            <person name="Lage O.M."/>
            <person name="Pohl T."/>
            <person name="Merkel B.J."/>
            <person name="Hornburger P."/>
            <person name="Mueller R.-W."/>
            <person name="Bruemmer F."/>
            <person name="Labrenz M."/>
            <person name="Spormann A.M."/>
            <person name="Op Den Camp H."/>
            <person name="Overmann J."/>
            <person name="Amann R."/>
            <person name="Jetten M.S.M."/>
            <person name="Mascher T."/>
            <person name="Medema M.H."/>
            <person name="Devos D.P."/>
            <person name="Kaster A.-K."/>
            <person name="Ovreas L."/>
            <person name="Rohde M."/>
            <person name="Galperin M.Y."/>
            <person name="Jogler C."/>
        </authorList>
    </citation>
    <scope>NUCLEOTIDE SEQUENCE [LARGE SCALE GENOMIC DNA]</scope>
    <source>
        <strain evidence="1 2">Pla123a</strain>
    </source>
</reference>
<keyword evidence="2" id="KW-1185">Reference proteome</keyword>
<dbReference type="Proteomes" id="UP000318478">
    <property type="component" value="Unassembled WGS sequence"/>
</dbReference>
<accession>A0A5C5XWI0</accession>
<protein>
    <submittedName>
        <fullName evidence="1">Uncharacterized protein</fullName>
    </submittedName>
</protein>
<name>A0A5C5XWI0_9BACT</name>
<dbReference type="RefSeq" id="WP_146590812.1">
    <property type="nucleotide sequence ID" value="NZ_SJPO01000013.1"/>
</dbReference>
<sequence length="141" mass="15217">MSDAFTNAVVAALKGIGAKRVHTKAGAIIAEIPLERGRSQVVRIETHRGRRSLASYVRVRSRAAVPENHDHVTTALEFNARSVYGICALVTDTSPPVIDVAHNLPVLPNEPFNVTHLIDAVYSVASLADSLEEHIAGDDIF</sequence>
<dbReference type="EMBL" id="SJPO01000013">
    <property type="protein sequence ID" value="TWT66901.1"/>
    <property type="molecule type" value="Genomic_DNA"/>
</dbReference>
<evidence type="ECO:0000313" key="1">
    <source>
        <dbReference type="EMBL" id="TWT66901.1"/>
    </source>
</evidence>
<dbReference type="AlphaFoldDB" id="A0A5C5XWI0"/>
<proteinExistence type="predicted"/>
<comment type="caution">
    <text evidence="1">The sequence shown here is derived from an EMBL/GenBank/DDBJ whole genome shotgun (WGS) entry which is preliminary data.</text>
</comment>